<evidence type="ECO:0000256" key="2">
    <source>
        <dbReference type="SAM" id="SignalP"/>
    </source>
</evidence>
<dbReference type="RefSeq" id="WP_069643306.1">
    <property type="nucleotide sequence ID" value="NZ_MIJE01000030.1"/>
</dbReference>
<dbReference type="EMBL" id="MIJE01000030">
    <property type="protein sequence ID" value="OEF96723.1"/>
    <property type="molecule type" value="Genomic_DNA"/>
</dbReference>
<dbReference type="STRING" id="766136.BHF68_06520"/>
<dbReference type="Gene3D" id="3.40.190.10">
    <property type="entry name" value="Periplasmic binding protein-like II"/>
    <property type="match status" value="2"/>
</dbReference>
<dbReference type="PANTHER" id="PTHR42941">
    <property type="entry name" value="SLL1037 PROTEIN"/>
    <property type="match status" value="1"/>
</dbReference>
<dbReference type="AlphaFoldDB" id="A0A1E5G1I0"/>
<proteinExistence type="predicted"/>
<sequence>MLRSKKLTVLLTALLVLSLVVVGCGGGGQDTSTSDPAPQPGNGDPAPAPDGPDKSDWPRSLQLGAASIGGAYYVYAGGIANVLEEKVGISTGVEVTGGPVHNIQLVEVGDLDLGLVTMGPAWEGWHGEGDWTNGREHQNMRAIFPMYNTYSQWWASVNSGITSIADLDGKRIGAGPQGGTAGVYHPSFAELAGVNPNFRFAGLSDLVGNHLDRQLDANSFASGIPVAGVLETSSQMNLVMFGVDGELRDKVMEKYPFWTAAQIPVSAYPDFLTEPVETVAIGNWAIANKDLPDSLVYEIVKAIMENNDMMMQAHQAAAETLPEFAADNTWMPMHPGAIKYFEEIGIQIHPDVK</sequence>
<reference evidence="3 4" key="1">
    <citation type="submission" date="2016-09" db="EMBL/GenBank/DDBJ databases">
        <title>Draft genome sequence for the type strain of Desulfuribacillus alkaliarsenatis AHT28, an obligately anaerobic, sulfidogenic bacterium isolated from Russian soda lake sediments.</title>
        <authorList>
            <person name="Abin C.A."/>
            <person name="Hollibaugh J.T."/>
        </authorList>
    </citation>
    <scope>NUCLEOTIDE SEQUENCE [LARGE SCALE GENOMIC DNA]</scope>
    <source>
        <strain evidence="3 4">AHT28</strain>
    </source>
</reference>
<feature type="signal peptide" evidence="2">
    <location>
        <begin position="1"/>
        <end position="23"/>
    </location>
</feature>
<evidence type="ECO:0000256" key="1">
    <source>
        <dbReference type="SAM" id="MobiDB-lite"/>
    </source>
</evidence>
<name>A0A1E5G1I0_9FIRM</name>
<dbReference type="OrthoDB" id="9776669at2"/>
<evidence type="ECO:0000313" key="4">
    <source>
        <dbReference type="Proteomes" id="UP000094296"/>
    </source>
</evidence>
<organism evidence="3 4">
    <name type="scientific">Desulfuribacillus alkaliarsenatis</name>
    <dbReference type="NCBI Taxonomy" id="766136"/>
    <lineage>
        <taxon>Bacteria</taxon>
        <taxon>Bacillati</taxon>
        <taxon>Bacillota</taxon>
        <taxon>Desulfuribacillia</taxon>
        <taxon>Desulfuribacillales</taxon>
        <taxon>Desulfuribacillaceae</taxon>
        <taxon>Desulfuribacillus</taxon>
    </lineage>
</organism>
<comment type="caution">
    <text evidence="3">The sequence shown here is derived from an EMBL/GenBank/DDBJ whole genome shotgun (WGS) entry which is preliminary data.</text>
</comment>
<dbReference type="InterPro" id="IPR011852">
    <property type="entry name" value="TRAP_TAXI"/>
</dbReference>
<dbReference type="PROSITE" id="PS51257">
    <property type="entry name" value="PROKAR_LIPOPROTEIN"/>
    <property type="match status" value="1"/>
</dbReference>
<dbReference type="NCBIfam" id="TIGR02122">
    <property type="entry name" value="TRAP_TAXI"/>
    <property type="match status" value="1"/>
</dbReference>
<dbReference type="Pfam" id="PF16868">
    <property type="entry name" value="NMT1_3"/>
    <property type="match status" value="1"/>
</dbReference>
<protein>
    <submittedName>
        <fullName evidence="3">C4-dicarboxylate ABC transporter substrate-binding protein</fullName>
    </submittedName>
</protein>
<dbReference type="PANTHER" id="PTHR42941:SF1">
    <property type="entry name" value="SLL1037 PROTEIN"/>
    <property type="match status" value="1"/>
</dbReference>
<feature type="chain" id="PRO_5038903301" evidence="2">
    <location>
        <begin position="24"/>
        <end position="353"/>
    </location>
</feature>
<evidence type="ECO:0000313" key="3">
    <source>
        <dbReference type="EMBL" id="OEF96723.1"/>
    </source>
</evidence>
<gene>
    <name evidence="3" type="ORF">BHF68_06520</name>
</gene>
<dbReference type="Proteomes" id="UP000094296">
    <property type="component" value="Unassembled WGS sequence"/>
</dbReference>
<dbReference type="SUPFAM" id="SSF53850">
    <property type="entry name" value="Periplasmic binding protein-like II"/>
    <property type="match status" value="1"/>
</dbReference>
<feature type="region of interest" description="Disordered" evidence="1">
    <location>
        <begin position="28"/>
        <end position="58"/>
    </location>
</feature>
<accession>A0A1E5G1I0</accession>
<keyword evidence="4" id="KW-1185">Reference proteome</keyword>
<keyword evidence="2" id="KW-0732">Signal</keyword>